<proteinExistence type="predicted"/>
<dbReference type="AlphaFoldDB" id="A0A9N9F1U8"/>
<organism evidence="2 3">
    <name type="scientific">Funneliformis mosseae</name>
    <name type="common">Endomycorrhizal fungus</name>
    <name type="synonym">Glomus mosseae</name>
    <dbReference type="NCBI Taxonomy" id="27381"/>
    <lineage>
        <taxon>Eukaryota</taxon>
        <taxon>Fungi</taxon>
        <taxon>Fungi incertae sedis</taxon>
        <taxon>Mucoromycota</taxon>
        <taxon>Glomeromycotina</taxon>
        <taxon>Glomeromycetes</taxon>
        <taxon>Glomerales</taxon>
        <taxon>Glomeraceae</taxon>
        <taxon>Funneliformis</taxon>
    </lineage>
</organism>
<feature type="region of interest" description="Disordered" evidence="1">
    <location>
        <begin position="1"/>
        <end position="20"/>
    </location>
</feature>
<comment type="caution">
    <text evidence="2">The sequence shown here is derived from an EMBL/GenBank/DDBJ whole genome shotgun (WGS) entry which is preliminary data.</text>
</comment>
<feature type="compositionally biased region" description="Polar residues" evidence="1">
    <location>
        <begin position="1"/>
        <end position="12"/>
    </location>
</feature>
<dbReference type="Proteomes" id="UP000789375">
    <property type="component" value="Unassembled WGS sequence"/>
</dbReference>
<accession>A0A9N9F1U8</accession>
<evidence type="ECO:0000313" key="2">
    <source>
        <dbReference type="EMBL" id="CAG8504193.1"/>
    </source>
</evidence>
<dbReference type="EMBL" id="CAJVPP010000689">
    <property type="protein sequence ID" value="CAG8504193.1"/>
    <property type="molecule type" value="Genomic_DNA"/>
</dbReference>
<gene>
    <name evidence="2" type="ORF">FMOSSE_LOCUS4198</name>
</gene>
<keyword evidence="3" id="KW-1185">Reference proteome</keyword>
<protein>
    <submittedName>
        <fullName evidence="2">12444_t:CDS:1</fullName>
    </submittedName>
</protein>
<sequence length="155" mass="17890">MTNVGLTANNPDISRETVENHSQVKKVKIHASSKKRNQEENNVFNPSFNKHCQALIKCAKEYVKAELSIPELNYDFYWAANEISKILSKVKGVTYDDDDLEGYDLGECDNSMEDFGITILWKHVKIEYPTVKSFYIFAKTKTVSRKCKKFNGLRR</sequence>
<evidence type="ECO:0000256" key="1">
    <source>
        <dbReference type="SAM" id="MobiDB-lite"/>
    </source>
</evidence>
<evidence type="ECO:0000313" key="3">
    <source>
        <dbReference type="Proteomes" id="UP000789375"/>
    </source>
</evidence>
<reference evidence="2" key="1">
    <citation type="submission" date="2021-06" db="EMBL/GenBank/DDBJ databases">
        <authorList>
            <person name="Kallberg Y."/>
            <person name="Tangrot J."/>
            <person name="Rosling A."/>
        </authorList>
    </citation>
    <scope>NUCLEOTIDE SEQUENCE</scope>
    <source>
        <strain evidence="2">87-6 pot B 2015</strain>
    </source>
</reference>
<name>A0A9N9F1U8_FUNMO</name>